<sequence>MTEQSPRSRRLHARFTPLNRIHIRQVKEMYAIFKAHYEHTDLETFMADLSKKDGAILLREPEQGRIVGFSSIVTMPMGENGNQGSGVFSGDTIVMPEYWGSRALHFAFMRYIIRQKLRRPSTPLFWLLISKGYKTYLLMANNFDQYYPHPEERHEDLEPLVKSYCERLFPGHYDPDTRVLDFGESAQRLRQGVAAVTDELAREVPKIDFFRQRNPTWNRGTELPCIALLSYTTIFRALSKWWLQSSAKSLGKMGGRLRALGAR</sequence>
<accession>A0ABV8QGJ6</accession>
<name>A0ABV8QGJ6_9GAMM</name>
<evidence type="ECO:0000313" key="1">
    <source>
        <dbReference type="EMBL" id="MFC4258194.1"/>
    </source>
</evidence>
<organism evidence="1 2">
    <name type="scientific">Marinobacter lacisalsi</name>
    <dbReference type="NCBI Taxonomy" id="475979"/>
    <lineage>
        <taxon>Bacteria</taxon>
        <taxon>Pseudomonadati</taxon>
        <taxon>Pseudomonadota</taxon>
        <taxon>Gammaproteobacteria</taxon>
        <taxon>Pseudomonadales</taxon>
        <taxon>Marinobacteraceae</taxon>
        <taxon>Marinobacter</taxon>
    </lineage>
</organism>
<reference evidence="2" key="1">
    <citation type="journal article" date="2019" name="Int. J. Syst. Evol. Microbiol.">
        <title>The Global Catalogue of Microorganisms (GCM) 10K type strain sequencing project: providing services to taxonomists for standard genome sequencing and annotation.</title>
        <authorList>
            <consortium name="The Broad Institute Genomics Platform"/>
            <consortium name="The Broad Institute Genome Sequencing Center for Infectious Disease"/>
            <person name="Wu L."/>
            <person name="Ma J."/>
        </authorList>
    </citation>
    <scope>NUCLEOTIDE SEQUENCE [LARGE SCALE GENOMIC DNA]</scope>
    <source>
        <strain evidence="2">CECT 7297</strain>
    </source>
</reference>
<protein>
    <recommendedName>
        <fullName evidence="3">N-acetyltransferase domain-containing protein</fullName>
    </recommendedName>
</protein>
<evidence type="ECO:0000313" key="2">
    <source>
        <dbReference type="Proteomes" id="UP001595798"/>
    </source>
</evidence>
<dbReference type="RefSeq" id="WP_379885564.1">
    <property type="nucleotide sequence ID" value="NZ_JBHSDI010000007.1"/>
</dbReference>
<dbReference type="EMBL" id="JBHSDI010000007">
    <property type="protein sequence ID" value="MFC4258194.1"/>
    <property type="molecule type" value="Genomic_DNA"/>
</dbReference>
<gene>
    <name evidence="1" type="ORF">ACFOZ5_04005</name>
</gene>
<keyword evidence="2" id="KW-1185">Reference proteome</keyword>
<comment type="caution">
    <text evidence="1">The sequence shown here is derived from an EMBL/GenBank/DDBJ whole genome shotgun (WGS) entry which is preliminary data.</text>
</comment>
<dbReference type="Proteomes" id="UP001595798">
    <property type="component" value="Unassembled WGS sequence"/>
</dbReference>
<proteinExistence type="predicted"/>
<evidence type="ECO:0008006" key="3">
    <source>
        <dbReference type="Google" id="ProtNLM"/>
    </source>
</evidence>